<accession>A0AAU7GHC9</accession>
<dbReference type="InterPro" id="IPR057326">
    <property type="entry name" value="KR_dom"/>
</dbReference>
<sequence>MAVMGELQGKTALVTGGTSGIGLAVARRFAAEGAHVIVTGRNREKLEAVAAELGDAATTVAADVSSPDELDALFAVVAERGDGLDVVFANAGGGEFAALEDISWAHFTDTFESNVGGTVFTVQKALPYLHSGSSVILTGSNIDVKGSPSFSVYAASKAAIRSFARSWAAELVGRGIRVNAIAPGPIATPGLSALATPEQAEALLDGLAAGVPMKRLGAPAEIAEAVLYLASDRSSYVTGSELYIDGGASQI</sequence>
<dbReference type="InterPro" id="IPR002347">
    <property type="entry name" value="SDR_fam"/>
</dbReference>
<dbReference type="InterPro" id="IPR020904">
    <property type="entry name" value="Sc_DH/Rdtase_CS"/>
</dbReference>
<dbReference type="GO" id="GO:0016491">
    <property type="term" value="F:oxidoreductase activity"/>
    <property type="evidence" value="ECO:0007669"/>
    <property type="project" value="UniProtKB-KW"/>
</dbReference>
<dbReference type="PROSITE" id="PS00061">
    <property type="entry name" value="ADH_SHORT"/>
    <property type="match status" value="1"/>
</dbReference>
<dbReference type="InterPro" id="IPR051122">
    <property type="entry name" value="SDR_DHRS6-like"/>
</dbReference>
<dbReference type="Pfam" id="PF13561">
    <property type="entry name" value="adh_short_C2"/>
    <property type="match status" value="1"/>
</dbReference>
<proteinExistence type="inferred from homology"/>
<evidence type="ECO:0000259" key="3">
    <source>
        <dbReference type="SMART" id="SM00822"/>
    </source>
</evidence>
<comment type="similarity">
    <text evidence="1">Belongs to the short-chain dehydrogenases/reductases (SDR) family.</text>
</comment>
<evidence type="ECO:0000256" key="2">
    <source>
        <dbReference type="ARBA" id="ARBA00023002"/>
    </source>
</evidence>
<evidence type="ECO:0000256" key="1">
    <source>
        <dbReference type="ARBA" id="ARBA00006484"/>
    </source>
</evidence>
<dbReference type="PANTHER" id="PTHR43477:SF1">
    <property type="entry name" value="DIHYDROANTICAPSIN 7-DEHYDROGENASE"/>
    <property type="match status" value="1"/>
</dbReference>
<organism evidence="4">
    <name type="scientific">Leifsonia sp. NPDC080035</name>
    <dbReference type="NCBI Taxonomy" id="3143936"/>
    <lineage>
        <taxon>Bacteria</taxon>
        <taxon>Bacillati</taxon>
        <taxon>Actinomycetota</taxon>
        <taxon>Actinomycetes</taxon>
        <taxon>Micrococcales</taxon>
        <taxon>Microbacteriaceae</taxon>
        <taxon>Leifsonia</taxon>
    </lineage>
</organism>
<gene>
    <name evidence="4" type="ORF">AAME72_05775</name>
</gene>
<dbReference type="RefSeq" id="WP_348789287.1">
    <property type="nucleotide sequence ID" value="NZ_CP157390.1"/>
</dbReference>
<dbReference type="SUPFAM" id="SSF51735">
    <property type="entry name" value="NAD(P)-binding Rossmann-fold domains"/>
    <property type="match status" value="1"/>
</dbReference>
<dbReference type="InterPro" id="IPR036291">
    <property type="entry name" value="NAD(P)-bd_dom_sf"/>
</dbReference>
<name>A0AAU7GHC9_9MICO</name>
<dbReference type="FunFam" id="3.40.50.720:FF:000084">
    <property type="entry name" value="Short-chain dehydrogenase reductase"/>
    <property type="match status" value="1"/>
</dbReference>
<dbReference type="CDD" id="cd05233">
    <property type="entry name" value="SDR_c"/>
    <property type="match status" value="1"/>
</dbReference>
<dbReference type="PRINTS" id="PR00081">
    <property type="entry name" value="GDHRDH"/>
</dbReference>
<dbReference type="Gene3D" id="3.40.50.720">
    <property type="entry name" value="NAD(P)-binding Rossmann-like Domain"/>
    <property type="match status" value="1"/>
</dbReference>
<protein>
    <submittedName>
        <fullName evidence="4">SDR family oxidoreductase</fullName>
    </submittedName>
</protein>
<evidence type="ECO:0000313" key="4">
    <source>
        <dbReference type="EMBL" id="XBM49369.1"/>
    </source>
</evidence>
<feature type="domain" description="Ketoreductase" evidence="3">
    <location>
        <begin position="10"/>
        <end position="184"/>
    </location>
</feature>
<dbReference type="EMBL" id="CP157390">
    <property type="protein sequence ID" value="XBM49369.1"/>
    <property type="molecule type" value="Genomic_DNA"/>
</dbReference>
<dbReference type="SMART" id="SM00822">
    <property type="entry name" value="PKS_KR"/>
    <property type="match status" value="1"/>
</dbReference>
<reference evidence="4" key="1">
    <citation type="submission" date="2024-05" db="EMBL/GenBank/DDBJ databases">
        <title>The Natural Products Discovery Center: Release of the First 8490 Sequenced Strains for Exploring Actinobacteria Biosynthetic Diversity.</title>
        <authorList>
            <person name="Kalkreuter E."/>
            <person name="Kautsar S.A."/>
            <person name="Yang D."/>
            <person name="Bader C.D."/>
            <person name="Teijaro C.N."/>
            <person name="Fluegel L."/>
            <person name="Davis C.M."/>
            <person name="Simpson J.R."/>
            <person name="Lauterbach L."/>
            <person name="Steele A.D."/>
            <person name="Gui C."/>
            <person name="Meng S."/>
            <person name="Li G."/>
            <person name="Viehrig K."/>
            <person name="Ye F."/>
            <person name="Su P."/>
            <person name="Kiefer A.F."/>
            <person name="Nichols A."/>
            <person name="Cepeda A.J."/>
            <person name="Yan W."/>
            <person name="Fan B."/>
            <person name="Jiang Y."/>
            <person name="Adhikari A."/>
            <person name="Zheng C.-J."/>
            <person name="Schuster L."/>
            <person name="Cowan T.M."/>
            <person name="Smanski M.J."/>
            <person name="Chevrette M.G."/>
            <person name="de Carvalho L.P.S."/>
            <person name="Shen B."/>
        </authorList>
    </citation>
    <scope>NUCLEOTIDE SEQUENCE</scope>
    <source>
        <strain evidence="4">NPDC080035</strain>
    </source>
</reference>
<keyword evidence="2" id="KW-0560">Oxidoreductase</keyword>
<dbReference type="PANTHER" id="PTHR43477">
    <property type="entry name" value="DIHYDROANTICAPSIN 7-DEHYDROGENASE"/>
    <property type="match status" value="1"/>
</dbReference>
<dbReference type="AlphaFoldDB" id="A0AAU7GHC9"/>